<keyword evidence="3" id="KW-1185">Reference proteome</keyword>
<comment type="caution">
    <text evidence="2">The sequence shown here is derived from an EMBL/GenBank/DDBJ whole genome shotgun (WGS) entry which is preliminary data.</text>
</comment>
<evidence type="ECO:0008006" key="4">
    <source>
        <dbReference type="Google" id="ProtNLM"/>
    </source>
</evidence>
<proteinExistence type="predicted"/>
<accession>A0A9N9LX76</accession>
<feature type="region of interest" description="Disordered" evidence="1">
    <location>
        <begin position="266"/>
        <end position="294"/>
    </location>
</feature>
<evidence type="ECO:0000313" key="3">
    <source>
        <dbReference type="Proteomes" id="UP000701801"/>
    </source>
</evidence>
<name>A0A9N9LX76_9HELO</name>
<dbReference type="SUPFAM" id="SSF56112">
    <property type="entry name" value="Protein kinase-like (PK-like)"/>
    <property type="match status" value="1"/>
</dbReference>
<feature type="region of interest" description="Disordered" evidence="1">
    <location>
        <begin position="1"/>
        <end position="120"/>
    </location>
</feature>
<protein>
    <recommendedName>
        <fullName evidence="4">Protein kinase domain-containing protein</fullName>
    </recommendedName>
</protein>
<feature type="compositionally biased region" description="Polar residues" evidence="1">
    <location>
        <begin position="266"/>
        <end position="291"/>
    </location>
</feature>
<feature type="region of interest" description="Disordered" evidence="1">
    <location>
        <begin position="519"/>
        <end position="562"/>
    </location>
</feature>
<dbReference type="AlphaFoldDB" id="A0A9N9LX76"/>
<evidence type="ECO:0000256" key="1">
    <source>
        <dbReference type="SAM" id="MobiDB-lite"/>
    </source>
</evidence>
<dbReference type="Proteomes" id="UP000701801">
    <property type="component" value="Unassembled WGS sequence"/>
</dbReference>
<dbReference type="EMBL" id="CAJVRM010000700">
    <property type="protein sequence ID" value="CAG8982940.1"/>
    <property type="molecule type" value="Genomic_DNA"/>
</dbReference>
<dbReference type="CDD" id="cd06503">
    <property type="entry name" value="ATP-synt_Fo_b"/>
    <property type="match status" value="1"/>
</dbReference>
<gene>
    <name evidence="2" type="ORF">HYALB_00014045</name>
</gene>
<organism evidence="2 3">
    <name type="scientific">Hymenoscyphus albidus</name>
    <dbReference type="NCBI Taxonomy" id="595503"/>
    <lineage>
        <taxon>Eukaryota</taxon>
        <taxon>Fungi</taxon>
        <taxon>Dikarya</taxon>
        <taxon>Ascomycota</taxon>
        <taxon>Pezizomycotina</taxon>
        <taxon>Leotiomycetes</taxon>
        <taxon>Helotiales</taxon>
        <taxon>Helotiaceae</taxon>
        <taxon>Hymenoscyphus</taxon>
    </lineage>
</organism>
<dbReference type="OrthoDB" id="2156052at2759"/>
<reference evidence="2" key="1">
    <citation type="submission" date="2021-07" db="EMBL/GenBank/DDBJ databases">
        <authorList>
            <person name="Durling M."/>
        </authorList>
    </citation>
    <scope>NUCLEOTIDE SEQUENCE</scope>
</reference>
<sequence length="791" mass="90802">MSSRRESDFARLEQLLREADERAEQEQRRAERADERAEQERQRAEDELRNRQQADERAEQERQRAEDERQRAEDELRNRQQADERAEQERQRAEDERQRAEDELRNRQQAESRAQIERKKTRATTFEEYIRACHELLSKPLRIQTDKSLSTQGSITSPKNKRCPTLLKPWTDFPRRQQQLFQRVCEYIPSEAECFSSTQYLTELGQDLCDRPLASEKDLEAYQRLAVERPTTHIISHLQEIEEARREFNLGSGIIFENHANTLSDRNEEVQQSLQNLRISSKGQASSSNPKPRNADQICVYKEADGTRSLCMVVEYKPSHKLSVFNLRAGLLRADEGSMNIPEEVINRVTIPTDPEAKFVYHSEWLTAAALSQTYTYMIENGLKYSKLGTGEADVFLLIKEEEPHTLYYHLAEPNIEAEAQSEVDTVLCRTAVSQTLTFSLMALESKPRNQKWRNHALEIACRAVIDHETILQQIPAEEKMLTPPHSVFHARIYPFERSPIMLRPRKLRKARNSCGSVNIIVHEDPQSPSGSSDETSDIETPSKQRAHTHQSNVGQVRPVRKSQAAEESDVCHRQYCTQACLLGLVRKRPLDDACPNVNAHRAHKTGNYHALEQKSLIKLMSRQLAENPDNGCEPLGKQGACGALFRLTLEWYGYTFVAKGTVTAFEAKLKHEGLVYQHLNEVQGELIPVYLGNISLVCPYFLDVGVRIVHMLLMSWAGEQARNDSMLAMGRDLATETNRAVTKMLDCGVEHRDVRPPNILWNSEGRKVILVDFERSEISKQMPILQENIA</sequence>
<dbReference type="InterPro" id="IPR011009">
    <property type="entry name" value="Kinase-like_dom_sf"/>
</dbReference>
<evidence type="ECO:0000313" key="2">
    <source>
        <dbReference type="EMBL" id="CAG8982940.1"/>
    </source>
</evidence>
<feature type="compositionally biased region" description="Polar residues" evidence="1">
    <location>
        <begin position="527"/>
        <end position="555"/>
    </location>
</feature>
<feature type="compositionally biased region" description="Basic and acidic residues" evidence="1">
    <location>
        <begin position="1"/>
        <end position="118"/>
    </location>
</feature>